<dbReference type="AlphaFoldDB" id="A0A0D2A9S9"/>
<evidence type="ECO:0000313" key="10">
    <source>
        <dbReference type="Proteomes" id="UP000053259"/>
    </source>
</evidence>
<dbReference type="InterPro" id="IPR036759">
    <property type="entry name" value="TPK_catalytic_sf"/>
</dbReference>
<dbReference type="PANTHER" id="PTHR13622:SF8">
    <property type="entry name" value="THIAMIN PYROPHOSPHOKINASE 1"/>
    <property type="match status" value="1"/>
</dbReference>
<evidence type="ECO:0000256" key="3">
    <source>
        <dbReference type="ARBA" id="ARBA00022679"/>
    </source>
</evidence>
<dbReference type="PANTHER" id="PTHR13622">
    <property type="entry name" value="THIAMIN PYROPHOSPHOKINASE"/>
    <property type="match status" value="1"/>
</dbReference>
<organism evidence="9 10">
    <name type="scientific">Verruconis gallopava</name>
    <dbReference type="NCBI Taxonomy" id="253628"/>
    <lineage>
        <taxon>Eukaryota</taxon>
        <taxon>Fungi</taxon>
        <taxon>Dikarya</taxon>
        <taxon>Ascomycota</taxon>
        <taxon>Pezizomycotina</taxon>
        <taxon>Dothideomycetes</taxon>
        <taxon>Pleosporomycetidae</taxon>
        <taxon>Venturiales</taxon>
        <taxon>Sympoventuriaceae</taxon>
        <taxon>Verruconis</taxon>
    </lineage>
</organism>
<evidence type="ECO:0000256" key="4">
    <source>
        <dbReference type="ARBA" id="ARBA00022741"/>
    </source>
</evidence>
<dbReference type="HOGENOM" id="CLU_044237_0_0_1"/>
<dbReference type="Pfam" id="PF04265">
    <property type="entry name" value="TPK_B1_binding"/>
    <property type="match status" value="1"/>
</dbReference>
<feature type="domain" description="Thiamin pyrophosphokinase thiamin-binding" evidence="8">
    <location>
        <begin position="193"/>
        <end position="263"/>
    </location>
</feature>
<name>A0A0D2A9S9_9PEZI</name>
<keyword evidence="4 7" id="KW-0547">Nucleotide-binding</keyword>
<evidence type="ECO:0000256" key="7">
    <source>
        <dbReference type="PIRNR" id="PIRNR031057"/>
    </source>
</evidence>
<dbReference type="GO" id="GO:0006772">
    <property type="term" value="P:thiamine metabolic process"/>
    <property type="evidence" value="ECO:0007669"/>
    <property type="project" value="InterPro"/>
</dbReference>
<dbReference type="VEuPathDB" id="FungiDB:PV09_05573"/>
<dbReference type="RefSeq" id="XP_016213234.1">
    <property type="nucleotide sequence ID" value="XM_016359095.1"/>
</dbReference>
<keyword evidence="6 7" id="KW-0067">ATP-binding</keyword>
<dbReference type="GO" id="GO:0030975">
    <property type="term" value="F:thiamine binding"/>
    <property type="evidence" value="ECO:0007669"/>
    <property type="project" value="UniProtKB-UniRule"/>
</dbReference>
<dbReference type="STRING" id="253628.A0A0D2A9S9"/>
<gene>
    <name evidence="9" type="ORF">PV09_05573</name>
</gene>
<reference evidence="9 10" key="1">
    <citation type="submission" date="2015-01" db="EMBL/GenBank/DDBJ databases">
        <title>The Genome Sequence of Ochroconis gallopava CBS43764.</title>
        <authorList>
            <consortium name="The Broad Institute Genomics Platform"/>
            <person name="Cuomo C."/>
            <person name="de Hoog S."/>
            <person name="Gorbushina A."/>
            <person name="Stielow B."/>
            <person name="Teixiera M."/>
            <person name="Abouelleil A."/>
            <person name="Chapman S.B."/>
            <person name="Priest M."/>
            <person name="Young S.K."/>
            <person name="Wortman J."/>
            <person name="Nusbaum C."/>
            <person name="Birren B."/>
        </authorList>
    </citation>
    <scope>NUCLEOTIDE SEQUENCE [LARGE SCALE GENOMIC DNA]</scope>
    <source>
        <strain evidence="9 10">CBS 43764</strain>
    </source>
</reference>
<protein>
    <recommendedName>
        <fullName evidence="7">Thiamine pyrophosphokinase</fullName>
        <ecNumber evidence="7">2.7.6.2</ecNumber>
    </recommendedName>
</protein>
<dbReference type="NCBIfam" id="TIGR01378">
    <property type="entry name" value="thi_PPkinase"/>
    <property type="match status" value="1"/>
</dbReference>
<dbReference type="Gene3D" id="3.40.50.10240">
    <property type="entry name" value="Thiamin pyrophosphokinase, catalytic domain"/>
    <property type="match status" value="1"/>
</dbReference>
<dbReference type="InterPro" id="IPR036371">
    <property type="entry name" value="TPK_B1-bd_sf"/>
</dbReference>
<dbReference type="UniPathway" id="UPA00060">
    <property type="reaction ID" value="UER00597"/>
</dbReference>
<evidence type="ECO:0000256" key="5">
    <source>
        <dbReference type="ARBA" id="ARBA00022777"/>
    </source>
</evidence>
<dbReference type="GO" id="GO:0005524">
    <property type="term" value="F:ATP binding"/>
    <property type="evidence" value="ECO:0007669"/>
    <property type="project" value="UniProtKB-UniRule"/>
</dbReference>
<accession>A0A0D2A9S9</accession>
<dbReference type="GeneID" id="27313546"/>
<dbReference type="InterPro" id="IPR007373">
    <property type="entry name" value="Thiamin_PyroPKinase_B1-bd"/>
</dbReference>
<sequence length="273" mass="30514">MDFDPSKFLSQNGGKHAQTSRLIILNQPIQSFERLARIWENTSYHICADGGANFLLDLVSRRANAKQDYLPELIHGDLDSISDKVRKHYEDCGVKVSQDSSQYRTDFAKAVLVLTKGYKDTDCPDLDELGPSLEQGVAQDVIVMSTMSGRLDQALGLLHEMLRECIRHGKGSSHPVCIYFVSEQSVSFVLPVGKNTIRGLDPRKGLFKKYAGILPIYGPARLTLKGFEWDVHDWETVMGGNVSTSNHILGDEVEVEVFDQPVLFTVELARFVP</sequence>
<dbReference type="GO" id="GO:0016301">
    <property type="term" value="F:kinase activity"/>
    <property type="evidence" value="ECO:0007669"/>
    <property type="project" value="UniProtKB-UniRule"/>
</dbReference>
<evidence type="ECO:0000313" key="9">
    <source>
        <dbReference type="EMBL" id="KIW03365.1"/>
    </source>
</evidence>
<dbReference type="GO" id="GO:0009229">
    <property type="term" value="P:thiamine diphosphate biosynthetic process"/>
    <property type="evidence" value="ECO:0007669"/>
    <property type="project" value="UniProtKB-UniRule"/>
</dbReference>
<keyword evidence="3 7" id="KW-0808">Transferase</keyword>
<dbReference type="EMBL" id="KN847545">
    <property type="protein sequence ID" value="KIW03365.1"/>
    <property type="molecule type" value="Genomic_DNA"/>
</dbReference>
<dbReference type="InParanoid" id="A0A0D2A9S9"/>
<dbReference type="InterPro" id="IPR016966">
    <property type="entry name" value="Thiamin_pyrophosphokinase_euk"/>
</dbReference>
<dbReference type="FunCoup" id="A0A0D2A9S9">
    <property type="interactions" value="279"/>
</dbReference>
<evidence type="ECO:0000259" key="8">
    <source>
        <dbReference type="SMART" id="SM00983"/>
    </source>
</evidence>
<comment type="pathway">
    <text evidence="1 7">Cofactor biosynthesis; thiamine diphosphate biosynthesis; thiamine diphosphate from thiamine: step 1/1.</text>
</comment>
<dbReference type="PIRSF" id="PIRSF031057">
    <property type="entry name" value="Thiamin_pyrophosphokinase"/>
    <property type="match status" value="1"/>
</dbReference>
<dbReference type="SUPFAM" id="SSF63862">
    <property type="entry name" value="Thiamin pyrophosphokinase, substrate-binding domain"/>
    <property type="match status" value="1"/>
</dbReference>
<dbReference type="OrthoDB" id="25149at2759"/>
<keyword evidence="10" id="KW-1185">Reference proteome</keyword>
<comment type="similarity">
    <text evidence="2 7">Belongs to the thiamine pyrophosphokinase family.</text>
</comment>
<evidence type="ECO:0000256" key="6">
    <source>
        <dbReference type="ARBA" id="ARBA00022840"/>
    </source>
</evidence>
<proteinExistence type="inferred from homology"/>
<dbReference type="CDD" id="cd07995">
    <property type="entry name" value="TPK"/>
    <property type="match status" value="1"/>
</dbReference>
<dbReference type="EC" id="2.7.6.2" evidence="7"/>
<evidence type="ECO:0000256" key="1">
    <source>
        <dbReference type="ARBA" id="ARBA00005078"/>
    </source>
</evidence>
<dbReference type="InterPro" id="IPR007371">
    <property type="entry name" value="TPK_catalytic"/>
</dbReference>
<dbReference type="InterPro" id="IPR006282">
    <property type="entry name" value="Thi_PPkinase"/>
</dbReference>
<dbReference type="GO" id="GO:0004788">
    <property type="term" value="F:thiamine diphosphokinase activity"/>
    <property type="evidence" value="ECO:0007669"/>
    <property type="project" value="UniProtKB-UniRule"/>
</dbReference>
<comment type="catalytic activity">
    <reaction evidence="7">
        <text>thiamine + ATP = thiamine diphosphate + AMP + H(+)</text>
        <dbReference type="Rhea" id="RHEA:11576"/>
        <dbReference type="ChEBI" id="CHEBI:15378"/>
        <dbReference type="ChEBI" id="CHEBI:18385"/>
        <dbReference type="ChEBI" id="CHEBI:30616"/>
        <dbReference type="ChEBI" id="CHEBI:58937"/>
        <dbReference type="ChEBI" id="CHEBI:456215"/>
    </reaction>
</comment>
<dbReference type="SUPFAM" id="SSF63999">
    <property type="entry name" value="Thiamin pyrophosphokinase, catalytic domain"/>
    <property type="match status" value="1"/>
</dbReference>
<dbReference type="Proteomes" id="UP000053259">
    <property type="component" value="Unassembled WGS sequence"/>
</dbReference>
<dbReference type="Gene3D" id="2.60.120.320">
    <property type="entry name" value="Thiamin pyrophosphokinase, thiamin-binding domain"/>
    <property type="match status" value="1"/>
</dbReference>
<dbReference type="SMART" id="SM00983">
    <property type="entry name" value="TPK_B1_binding"/>
    <property type="match status" value="1"/>
</dbReference>
<keyword evidence="5 7" id="KW-0418">Kinase</keyword>
<dbReference type="Pfam" id="PF04263">
    <property type="entry name" value="TPK_catalytic"/>
    <property type="match status" value="1"/>
</dbReference>
<evidence type="ECO:0000256" key="2">
    <source>
        <dbReference type="ARBA" id="ARBA00006785"/>
    </source>
</evidence>